<evidence type="ECO:0000313" key="7">
    <source>
        <dbReference type="EMBL" id="EIW20546.1"/>
    </source>
</evidence>
<dbReference type="PRINTS" id="PR01036">
    <property type="entry name" value="TCRTETB"/>
</dbReference>
<dbReference type="AlphaFoldDB" id="I9LJE7"/>
<dbReference type="InterPro" id="IPR030676">
    <property type="entry name" value="CitT-rel"/>
</dbReference>
<evidence type="ECO:0000256" key="5">
    <source>
        <dbReference type="ARBA" id="ARBA00023136"/>
    </source>
</evidence>
<feature type="transmembrane region" description="Helical" evidence="6">
    <location>
        <begin position="236"/>
        <end position="258"/>
    </location>
</feature>
<keyword evidence="5 6" id="KW-0472">Membrane</keyword>
<evidence type="ECO:0000313" key="8">
    <source>
        <dbReference type="Proteomes" id="UP000004324"/>
    </source>
</evidence>
<dbReference type="NCBIfam" id="TIGR00785">
    <property type="entry name" value="dass"/>
    <property type="match status" value="1"/>
</dbReference>
<feature type="transmembrane region" description="Helical" evidence="6">
    <location>
        <begin position="317"/>
        <end position="337"/>
    </location>
</feature>
<evidence type="ECO:0000256" key="6">
    <source>
        <dbReference type="SAM" id="Phobius"/>
    </source>
</evidence>
<feature type="transmembrane region" description="Helical" evidence="6">
    <location>
        <begin position="106"/>
        <end position="125"/>
    </location>
</feature>
<dbReference type="EMBL" id="AKVJ01000006">
    <property type="protein sequence ID" value="EIW20546.1"/>
    <property type="molecule type" value="Genomic_DNA"/>
</dbReference>
<dbReference type="PATRIC" id="fig|1149862.3.peg.440"/>
<dbReference type="GO" id="GO:0005315">
    <property type="term" value="F:phosphate transmembrane transporter activity"/>
    <property type="evidence" value="ECO:0007669"/>
    <property type="project" value="TreeGrafter"/>
</dbReference>
<keyword evidence="4 6" id="KW-1133">Transmembrane helix</keyword>
<dbReference type="GO" id="GO:0005886">
    <property type="term" value="C:plasma membrane"/>
    <property type="evidence" value="ECO:0007669"/>
    <property type="project" value="TreeGrafter"/>
</dbReference>
<accession>I9LJE7</accession>
<dbReference type="PIRSF" id="PIRSF002457">
    <property type="entry name" value="DASS"/>
    <property type="match status" value="1"/>
</dbReference>
<comment type="similarity">
    <text evidence="2">Belongs to the SLC13A/DASS transporter (TC 2.A.47) family. DIT1 subfamily.</text>
</comment>
<dbReference type="GO" id="GO:0006817">
    <property type="term" value="P:phosphate ion transport"/>
    <property type="evidence" value="ECO:0007669"/>
    <property type="project" value="TreeGrafter"/>
</dbReference>
<evidence type="ECO:0000256" key="4">
    <source>
        <dbReference type="ARBA" id="ARBA00022989"/>
    </source>
</evidence>
<gene>
    <name evidence="7" type="ORF">FB4_2165</name>
</gene>
<feature type="transmembrane region" description="Helical" evidence="6">
    <location>
        <begin position="43"/>
        <end position="61"/>
    </location>
</feature>
<feature type="transmembrane region" description="Helical" evidence="6">
    <location>
        <begin position="20"/>
        <end position="37"/>
    </location>
</feature>
<dbReference type="Pfam" id="PF00939">
    <property type="entry name" value="Na_sulph_symp"/>
    <property type="match status" value="1"/>
</dbReference>
<dbReference type="RefSeq" id="WP_007930911.1">
    <property type="nucleotide sequence ID" value="NZ_AKVJ01000006.1"/>
</dbReference>
<dbReference type="PANTHER" id="PTHR10283:SF92">
    <property type="entry name" value="LOW-AFFINITY PHOSPHATE TRANSPORTER PHO91"/>
    <property type="match status" value="1"/>
</dbReference>
<proteinExistence type="inferred from homology"/>
<name>I9LJE7_9FIRM</name>
<feature type="transmembrane region" description="Helical" evidence="6">
    <location>
        <begin position="428"/>
        <end position="452"/>
    </location>
</feature>
<protein>
    <submittedName>
        <fullName evidence="7">Anion transporter</fullName>
    </submittedName>
</protein>
<comment type="subcellular location">
    <subcellularLocation>
        <location evidence="1">Membrane</location>
        <topology evidence="1">Multi-pass membrane protein</topology>
    </subcellularLocation>
</comment>
<feature type="transmembrane region" description="Helical" evidence="6">
    <location>
        <begin position="146"/>
        <end position="163"/>
    </location>
</feature>
<feature type="transmembrane region" description="Helical" evidence="6">
    <location>
        <begin position="397"/>
        <end position="421"/>
    </location>
</feature>
<dbReference type="PANTHER" id="PTHR10283">
    <property type="entry name" value="SOLUTE CARRIER FAMILY 13 MEMBER"/>
    <property type="match status" value="1"/>
</dbReference>
<feature type="transmembrane region" description="Helical" evidence="6">
    <location>
        <begin position="343"/>
        <end position="362"/>
    </location>
</feature>
<comment type="caution">
    <text evidence="7">The sequence shown here is derived from an EMBL/GenBank/DDBJ whole genome shotgun (WGS) entry which is preliminary data.</text>
</comment>
<feature type="transmembrane region" description="Helical" evidence="6">
    <location>
        <begin position="169"/>
        <end position="187"/>
    </location>
</feature>
<dbReference type="InterPro" id="IPR001898">
    <property type="entry name" value="SLC13A/DASS"/>
</dbReference>
<organism evidence="7 8">
    <name type="scientific">Pelosinus fermentans B4</name>
    <dbReference type="NCBI Taxonomy" id="1149862"/>
    <lineage>
        <taxon>Bacteria</taxon>
        <taxon>Bacillati</taxon>
        <taxon>Bacillota</taxon>
        <taxon>Negativicutes</taxon>
        <taxon>Selenomonadales</taxon>
        <taxon>Sporomusaceae</taxon>
        <taxon>Pelosinus</taxon>
    </lineage>
</organism>
<feature type="transmembrane region" description="Helical" evidence="6">
    <location>
        <begin position="369"/>
        <end position="391"/>
    </location>
</feature>
<feature type="transmembrane region" description="Helical" evidence="6">
    <location>
        <begin position="68"/>
        <end position="86"/>
    </location>
</feature>
<dbReference type="GO" id="GO:0006797">
    <property type="term" value="P:polyphosphate metabolic process"/>
    <property type="evidence" value="ECO:0007669"/>
    <property type="project" value="TreeGrafter"/>
</dbReference>
<keyword evidence="3 6" id="KW-0812">Transmembrane</keyword>
<evidence type="ECO:0000256" key="1">
    <source>
        <dbReference type="ARBA" id="ARBA00004141"/>
    </source>
</evidence>
<evidence type="ECO:0000256" key="2">
    <source>
        <dbReference type="ARBA" id="ARBA00007349"/>
    </source>
</evidence>
<feature type="transmembrane region" description="Helical" evidence="6">
    <location>
        <begin position="472"/>
        <end position="492"/>
    </location>
</feature>
<reference evidence="7 8" key="1">
    <citation type="journal article" date="2012" name="J. Bacteriol.">
        <title>Draft Genome Sequences for Two Metal-Reducing Pelosinus fermentans Strains Isolated from a Cr(VI)-Contaminated Site and for Type Strain R7.</title>
        <authorList>
            <person name="Brown S.D."/>
            <person name="Podar M."/>
            <person name="Klingeman D.M."/>
            <person name="Johnson C.M."/>
            <person name="Yang Z.K."/>
            <person name="Utturkar S.M."/>
            <person name="Land M.L."/>
            <person name="Mosher J.J."/>
            <person name="Hurt R.A.Jr."/>
            <person name="Phelps T.J."/>
            <person name="Palumbo A.V."/>
            <person name="Arkin A.P."/>
            <person name="Hazen T.C."/>
            <person name="Elias D.A."/>
        </authorList>
    </citation>
    <scope>NUCLEOTIDE SEQUENCE [LARGE SCALE GENOMIC DNA]</scope>
    <source>
        <strain evidence="7 8">B4</strain>
    </source>
</reference>
<dbReference type="Proteomes" id="UP000004324">
    <property type="component" value="Unassembled WGS sequence"/>
</dbReference>
<sequence>MAAPAKLEIQSVEQSFLKRFGLIIGALILLGIVLIPTPEGLPIAGHRMLAILVFSVIIWMTDTISYPASAAVIMALMAFLVGISPNESDPKTIIGTAQGLRMALDGFSNTALALVGGALFIAAAMMQTGLDKRIALFVLSKIGAKTNRVLIGVILVGFILSFFVPSTTARVSCMVPIVMGIIGAFGVEHKSKFAGMMMIAVAQADSIWNVGIKTAAAQNMIALGFIEKQLGIYISWLDWFIAAVPFSIFMSVALYYVLMKMMPPETDEIAGGKEAVAKALTELGPMKSNEKKLMILSVILLGLWATEKILHPFDTSSTTIAAIAIMLLPGIGIMTWKEAQSKIPWGTLLLFGVGISLGSALLSTKAATWLAKIIVTIFGLQTMPILMILAVLSAFLIIIHLGFASATALAAAMIPIIISILQGVKTPGVNVVGMTMILQYVVSFGFILPVNAPQNMVAYGTETFEVKDFIKTGIPLTVIAYLLIMILGATYWKWLGLV</sequence>
<evidence type="ECO:0000256" key="3">
    <source>
        <dbReference type="ARBA" id="ARBA00022692"/>
    </source>
</evidence>
<dbReference type="OrthoDB" id="9156049at2"/>
<keyword evidence="8" id="KW-1185">Reference proteome</keyword>